<dbReference type="Proteomes" id="UP001148737">
    <property type="component" value="Unassembled WGS sequence"/>
</dbReference>
<evidence type="ECO:0000313" key="2">
    <source>
        <dbReference type="Proteomes" id="UP001148737"/>
    </source>
</evidence>
<comment type="caution">
    <text evidence="1">The sequence shown here is derived from an EMBL/GenBank/DDBJ whole genome shotgun (WGS) entry which is preliminary data.</text>
</comment>
<gene>
    <name evidence="1" type="ORF">NLG97_g5171</name>
</gene>
<organism evidence="1 2">
    <name type="scientific">Lecanicillium saksenae</name>
    <dbReference type="NCBI Taxonomy" id="468837"/>
    <lineage>
        <taxon>Eukaryota</taxon>
        <taxon>Fungi</taxon>
        <taxon>Dikarya</taxon>
        <taxon>Ascomycota</taxon>
        <taxon>Pezizomycotina</taxon>
        <taxon>Sordariomycetes</taxon>
        <taxon>Hypocreomycetidae</taxon>
        <taxon>Hypocreales</taxon>
        <taxon>Cordycipitaceae</taxon>
        <taxon>Lecanicillium</taxon>
    </lineage>
</organism>
<evidence type="ECO:0000313" key="1">
    <source>
        <dbReference type="EMBL" id="KAJ3492743.1"/>
    </source>
</evidence>
<protein>
    <submittedName>
        <fullName evidence="1">Uncharacterized protein</fullName>
    </submittedName>
</protein>
<proteinExistence type="predicted"/>
<accession>A0ACC1QX12</accession>
<name>A0ACC1QX12_9HYPO</name>
<keyword evidence="2" id="KW-1185">Reference proteome</keyword>
<sequence>MKTPAILALSAALISGASARFSANYNVWMNVNDDSQCYFATLDPRDDKLGLGCTRVGCTGHGTGKIATARFHCSASGGQQNFADIEIKDNDIVTYCREHFCTCMKANFEGIEHPDGGTKLVHFNLNDDHAWNCSP</sequence>
<reference evidence="1" key="1">
    <citation type="submission" date="2022-07" db="EMBL/GenBank/DDBJ databases">
        <title>Genome Sequence of Lecanicillium saksenae.</title>
        <authorList>
            <person name="Buettner E."/>
        </authorList>
    </citation>
    <scope>NUCLEOTIDE SEQUENCE</scope>
    <source>
        <strain evidence="1">VT-O1</strain>
    </source>
</reference>
<dbReference type="EMBL" id="JANAKD010000563">
    <property type="protein sequence ID" value="KAJ3492743.1"/>
    <property type="molecule type" value="Genomic_DNA"/>
</dbReference>